<proteinExistence type="predicted"/>
<evidence type="ECO:0000256" key="6">
    <source>
        <dbReference type="ARBA" id="ARBA00022989"/>
    </source>
</evidence>
<keyword evidence="5 8" id="KW-0812">Transmembrane</keyword>
<feature type="transmembrane region" description="Helical" evidence="8">
    <location>
        <begin position="128"/>
        <end position="145"/>
    </location>
</feature>
<reference evidence="10" key="1">
    <citation type="journal article" date="2019" name="Int. J. Syst. Evol. Microbiol.">
        <title>The Global Catalogue of Microorganisms (GCM) 10K type strain sequencing project: providing services to taxonomists for standard genome sequencing and annotation.</title>
        <authorList>
            <consortium name="The Broad Institute Genomics Platform"/>
            <consortium name="The Broad Institute Genome Sequencing Center for Infectious Disease"/>
            <person name="Wu L."/>
            <person name="Ma J."/>
        </authorList>
    </citation>
    <scope>NUCLEOTIDE SEQUENCE [LARGE SCALE GENOMIC DNA]</scope>
    <source>
        <strain evidence="10">CGMCC 4.7241</strain>
    </source>
</reference>
<dbReference type="Proteomes" id="UP001595699">
    <property type="component" value="Unassembled WGS sequence"/>
</dbReference>
<feature type="transmembrane region" description="Helical" evidence="8">
    <location>
        <begin position="180"/>
        <end position="207"/>
    </location>
</feature>
<feature type="transmembrane region" description="Helical" evidence="8">
    <location>
        <begin position="296"/>
        <end position="314"/>
    </location>
</feature>
<feature type="transmembrane region" description="Helical" evidence="8">
    <location>
        <begin position="105"/>
        <end position="121"/>
    </location>
</feature>
<accession>A0ABV7Y1S4</accession>
<evidence type="ECO:0000256" key="4">
    <source>
        <dbReference type="ARBA" id="ARBA00022679"/>
    </source>
</evidence>
<dbReference type="EMBL" id="JBHRZH010000001">
    <property type="protein sequence ID" value="MFC3759206.1"/>
    <property type="molecule type" value="Genomic_DNA"/>
</dbReference>
<dbReference type="RefSeq" id="WP_205122380.1">
    <property type="nucleotide sequence ID" value="NZ_JAFBCM010000001.1"/>
</dbReference>
<gene>
    <name evidence="9" type="ORF">ACFOUW_00010</name>
</gene>
<dbReference type="PANTHER" id="PTHR33908">
    <property type="entry name" value="MANNOSYLTRANSFERASE YKCB-RELATED"/>
    <property type="match status" value="1"/>
</dbReference>
<evidence type="ECO:0000256" key="2">
    <source>
        <dbReference type="ARBA" id="ARBA00022475"/>
    </source>
</evidence>
<keyword evidence="4" id="KW-0808">Transferase</keyword>
<evidence type="ECO:0000256" key="7">
    <source>
        <dbReference type="ARBA" id="ARBA00023136"/>
    </source>
</evidence>
<feature type="transmembrane region" description="Helical" evidence="8">
    <location>
        <begin position="157"/>
        <end position="173"/>
    </location>
</feature>
<keyword evidence="3" id="KW-0328">Glycosyltransferase</keyword>
<comment type="caution">
    <text evidence="9">The sequence shown here is derived from an EMBL/GenBank/DDBJ whole genome shotgun (WGS) entry which is preliminary data.</text>
</comment>
<feature type="transmembrane region" description="Helical" evidence="8">
    <location>
        <begin position="219"/>
        <end position="238"/>
    </location>
</feature>
<evidence type="ECO:0000256" key="1">
    <source>
        <dbReference type="ARBA" id="ARBA00004651"/>
    </source>
</evidence>
<evidence type="ECO:0000256" key="5">
    <source>
        <dbReference type="ARBA" id="ARBA00022692"/>
    </source>
</evidence>
<keyword evidence="2" id="KW-1003">Cell membrane</keyword>
<evidence type="ECO:0000313" key="9">
    <source>
        <dbReference type="EMBL" id="MFC3759206.1"/>
    </source>
</evidence>
<comment type="subcellular location">
    <subcellularLocation>
        <location evidence="1">Cell membrane</location>
        <topology evidence="1">Multi-pass membrane protein</topology>
    </subcellularLocation>
</comment>
<evidence type="ECO:0000313" key="10">
    <source>
        <dbReference type="Proteomes" id="UP001595699"/>
    </source>
</evidence>
<evidence type="ECO:0000256" key="8">
    <source>
        <dbReference type="SAM" id="Phobius"/>
    </source>
</evidence>
<dbReference type="PANTHER" id="PTHR33908:SF11">
    <property type="entry name" value="MEMBRANE PROTEIN"/>
    <property type="match status" value="1"/>
</dbReference>
<organism evidence="9 10">
    <name type="scientific">Tenggerimyces flavus</name>
    <dbReference type="NCBI Taxonomy" id="1708749"/>
    <lineage>
        <taxon>Bacteria</taxon>
        <taxon>Bacillati</taxon>
        <taxon>Actinomycetota</taxon>
        <taxon>Actinomycetes</taxon>
        <taxon>Propionibacteriales</taxon>
        <taxon>Nocardioidaceae</taxon>
        <taxon>Tenggerimyces</taxon>
    </lineage>
</organism>
<feature type="transmembrane region" description="Helical" evidence="8">
    <location>
        <begin position="12"/>
        <end position="35"/>
    </location>
</feature>
<keyword evidence="10" id="KW-1185">Reference proteome</keyword>
<name>A0ABV7Y1S4_9ACTN</name>
<keyword evidence="7 8" id="KW-0472">Membrane</keyword>
<feature type="transmembrane region" description="Helical" evidence="8">
    <location>
        <begin position="320"/>
        <end position="344"/>
    </location>
</feature>
<dbReference type="InterPro" id="IPR050297">
    <property type="entry name" value="LipidA_mod_glycosyltrf_83"/>
</dbReference>
<sequence>MSPRPRPVQVVLSWLNGWAGSLLALVILLPAAAIIQLTNLIGSPTSTIGEGLHVAQAFNLERTSHLLYNASWAELSAGWWQLAAWTDLTDAFQHATSAIAAGREAMVAAHVFACLALWLLARRIGLTRLGATGAVVFYAISPLAIEYHRLVLLDNLAVPWLLIAFLFASVRFAKGLAYPIAIVAFALAVVTKPTFIVLLPILGWLLWRGFTWTQDRTPRLISAIVLSILGLAYLAALWRYGEALPGIEQTNIWANLSTSLYGNVEELGNAQRLIGLDPILPAFGAVGVIAGLRLRWLRPFSVGVLIEVAFWFAPGAHPETYVVAVIPLVALLVAGVIDAAIRAGAKEGQPFLQRPIAIVAVLLLIGNVALAAAFWPKSIVSIYSGHQERPRYAATSWIASNVRPKDKLIVDDAMWVDLIVGGVDEKRLVTFAKARDWKSYQYLVAVPQMSSPILKSATSNSQSHARFGPTGQRIEVRRILPEGKEVAEREQDKDAQNRARAGLELTKNVRLHLDSDARAALSEARVDPRLLSVLALLSGTHELVVYQFPAEPGEEGTNVLRRSALIAAVDGLPVVDAEGADSKGAKAVISELKVQLPTYRPASMEVRVVNGYNVLEIRYTPPSPTAMPK</sequence>
<feature type="transmembrane region" description="Helical" evidence="8">
    <location>
        <begin position="356"/>
        <end position="375"/>
    </location>
</feature>
<evidence type="ECO:0000256" key="3">
    <source>
        <dbReference type="ARBA" id="ARBA00022676"/>
    </source>
</evidence>
<evidence type="ECO:0008006" key="11">
    <source>
        <dbReference type="Google" id="ProtNLM"/>
    </source>
</evidence>
<keyword evidence="6 8" id="KW-1133">Transmembrane helix</keyword>
<protein>
    <recommendedName>
        <fullName evidence="11">Glycosyltransferase RgtA/B/C/D-like domain-containing protein</fullName>
    </recommendedName>
</protein>